<protein>
    <recommendedName>
        <fullName evidence="2">NET domain-containing protein</fullName>
    </recommendedName>
</protein>
<reference evidence="1" key="1">
    <citation type="journal article" date="2020" name="Nature">
        <title>Giant virus diversity and host interactions through global metagenomics.</title>
        <authorList>
            <person name="Schulz F."/>
            <person name="Roux S."/>
            <person name="Paez-Espino D."/>
            <person name="Jungbluth S."/>
            <person name="Walsh D.A."/>
            <person name="Denef V.J."/>
            <person name="McMahon K.D."/>
            <person name="Konstantinidis K.T."/>
            <person name="Eloe-Fadrosh E.A."/>
            <person name="Kyrpides N.C."/>
            <person name="Woyke T."/>
        </authorList>
    </citation>
    <scope>NUCLEOTIDE SEQUENCE</scope>
    <source>
        <strain evidence="1">GVMAG-M-3300027833-11</strain>
    </source>
</reference>
<evidence type="ECO:0008006" key="2">
    <source>
        <dbReference type="Google" id="ProtNLM"/>
    </source>
</evidence>
<evidence type="ECO:0000313" key="1">
    <source>
        <dbReference type="EMBL" id="QHU30124.1"/>
    </source>
</evidence>
<name>A0A6C0LKQ6_9ZZZZ</name>
<dbReference type="EMBL" id="MN740503">
    <property type="protein sequence ID" value="QHU30124.1"/>
    <property type="molecule type" value="Genomic_DNA"/>
</dbReference>
<proteinExistence type="predicted"/>
<accession>A0A6C0LKQ6</accession>
<dbReference type="AlphaFoldDB" id="A0A6C0LKQ6"/>
<sequence>MSDLRVLKESIETMSVHHQIEVLRILRSRPNTPLNENQNGTFVNLSCLTDVDINALREYSEYVHDQQETLAIIEAKKQSIQKKYFNDNKDIVLSSTST</sequence>
<organism evidence="1">
    <name type="scientific">viral metagenome</name>
    <dbReference type="NCBI Taxonomy" id="1070528"/>
    <lineage>
        <taxon>unclassified sequences</taxon>
        <taxon>metagenomes</taxon>
        <taxon>organismal metagenomes</taxon>
    </lineage>
</organism>